<protein>
    <submittedName>
        <fullName evidence="3">Tetratricopeptide repeat protein</fullName>
    </submittedName>
</protein>
<dbReference type="EMBL" id="CP119317">
    <property type="protein sequence ID" value="WEK54865.1"/>
    <property type="molecule type" value="Genomic_DNA"/>
</dbReference>
<dbReference type="Proteomes" id="UP001178662">
    <property type="component" value="Chromosome"/>
</dbReference>
<evidence type="ECO:0000256" key="1">
    <source>
        <dbReference type="PROSITE-ProRule" id="PRU00339"/>
    </source>
</evidence>
<evidence type="ECO:0000256" key="2">
    <source>
        <dbReference type="SAM" id="MobiDB-lite"/>
    </source>
</evidence>
<organism evidence="3 4">
    <name type="scientific">Candidatus Cohnella colombiensis</name>
    <dbReference type="NCBI Taxonomy" id="3121368"/>
    <lineage>
        <taxon>Bacteria</taxon>
        <taxon>Bacillati</taxon>
        <taxon>Bacillota</taxon>
        <taxon>Bacilli</taxon>
        <taxon>Bacillales</taxon>
        <taxon>Paenibacillaceae</taxon>
        <taxon>Cohnella</taxon>
    </lineage>
</organism>
<name>A0AA95JGE7_9BACL</name>
<keyword evidence="1" id="KW-0802">TPR repeat</keyword>
<feature type="repeat" description="TPR" evidence="1">
    <location>
        <begin position="144"/>
        <end position="177"/>
    </location>
</feature>
<keyword evidence="4" id="KW-1185">Reference proteome</keyword>
<reference evidence="3" key="1">
    <citation type="submission" date="2023-03" db="EMBL/GenBank/DDBJ databases">
        <title>Andean soil-derived lignocellulolytic bacterial consortium as a source of novel taxa and putative plastic-active enzymes.</title>
        <authorList>
            <person name="Diaz-Garcia L."/>
            <person name="Chuvochina M."/>
            <person name="Feuerriegel G."/>
            <person name="Bunk B."/>
            <person name="Sproer C."/>
            <person name="Streit W.R."/>
            <person name="Rodriguez L.M."/>
            <person name="Overmann J."/>
            <person name="Jimenez D.J."/>
        </authorList>
    </citation>
    <scope>NUCLEOTIDE SEQUENCE</scope>
    <source>
        <strain evidence="3">MAG 2441</strain>
    </source>
</reference>
<sequence>MGKKEDRKHGEEGANNASSQSVSDNQLRECLDLGKNHFLSSRWLEAQLLFEQAIVIAPKAAEPHAWLAATYGRLIEGKSMMEKIELLPRFESEVQAALEYGPKLPLARRVNGGRLLNTPDSLGGNVREALDEFLFCIKHGVDDADIWMSLGECYAKLGNAPKAVKALLTCIERDPQHVNAIQLLQRLESESNS</sequence>
<feature type="region of interest" description="Disordered" evidence="2">
    <location>
        <begin position="1"/>
        <end position="23"/>
    </location>
</feature>
<gene>
    <name evidence="3" type="ORF">P0Y55_01945</name>
</gene>
<accession>A0AA95JGE7</accession>
<dbReference type="InterPro" id="IPR019734">
    <property type="entry name" value="TPR_rpt"/>
</dbReference>
<feature type="compositionally biased region" description="Basic and acidic residues" evidence="2">
    <location>
        <begin position="1"/>
        <end position="12"/>
    </location>
</feature>
<dbReference type="PROSITE" id="PS50005">
    <property type="entry name" value="TPR"/>
    <property type="match status" value="1"/>
</dbReference>
<evidence type="ECO:0000313" key="4">
    <source>
        <dbReference type="Proteomes" id="UP001178662"/>
    </source>
</evidence>
<dbReference type="Pfam" id="PF13181">
    <property type="entry name" value="TPR_8"/>
    <property type="match status" value="1"/>
</dbReference>
<dbReference type="SUPFAM" id="SSF48452">
    <property type="entry name" value="TPR-like"/>
    <property type="match status" value="1"/>
</dbReference>
<dbReference type="Gene3D" id="1.25.40.10">
    <property type="entry name" value="Tetratricopeptide repeat domain"/>
    <property type="match status" value="2"/>
</dbReference>
<dbReference type="InterPro" id="IPR011990">
    <property type="entry name" value="TPR-like_helical_dom_sf"/>
</dbReference>
<evidence type="ECO:0000313" key="3">
    <source>
        <dbReference type="EMBL" id="WEK54865.1"/>
    </source>
</evidence>
<dbReference type="SMART" id="SM00028">
    <property type="entry name" value="TPR"/>
    <property type="match status" value="2"/>
</dbReference>
<dbReference type="AlphaFoldDB" id="A0AA95JGE7"/>
<proteinExistence type="predicted"/>